<keyword evidence="3" id="KW-1185">Reference proteome</keyword>
<keyword evidence="1" id="KW-1133">Transmembrane helix</keyword>
<dbReference type="OMA" id="NEWNCIL"/>
<keyword evidence="1" id="KW-0472">Membrane</keyword>
<organism evidence="3 4">
    <name type="scientific">Haemonchus contortus</name>
    <name type="common">Barber pole worm</name>
    <dbReference type="NCBI Taxonomy" id="6289"/>
    <lineage>
        <taxon>Eukaryota</taxon>
        <taxon>Metazoa</taxon>
        <taxon>Ecdysozoa</taxon>
        <taxon>Nematoda</taxon>
        <taxon>Chromadorea</taxon>
        <taxon>Rhabditida</taxon>
        <taxon>Rhabditina</taxon>
        <taxon>Rhabditomorpha</taxon>
        <taxon>Strongyloidea</taxon>
        <taxon>Trichostrongylidae</taxon>
        <taxon>Haemonchus</taxon>
    </lineage>
</organism>
<keyword evidence="1" id="KW-0812">Transmembrane</keyword>
<name>A0A7I4YKC1_HAECO</name>
<feature type="transmembrane region" description="Helical" evidence="1">
    <location>
        <begin position="98"/>
        <end position="121"/>
    </location>
</feature>
<accession>A0A7I4YKC1</accession>
<evidence type="ECO:0000256" key="1">
    <source>
        <dbReference type="SAM" id="Phobius"/>
    </source>
</evidence>
<dbReference type="OrthoDB" id="5873684at2759"/>
<evidence type="ECO:0000313" key="4">
    <source>
        <dbReference type="WBParaSite" id="HCON_00111530-00001"/>
    </source>
</evidence>
<dbReference type="AlphaFoldDB" id="A0A7I4YKC1"/>
<proteinExistence type="predicted"/>
<feature type="chain" id="PRO_5029618148" evidence="2">
    <location>
        <begin position="24"/>
        <end position="196"/>
    </location>
</feature>
<dbReference type="Proteomes" id="UP000025227">
    <property type="component" value="Unplaced"/>
</dbReference>
<dbReference type="WBParaSite" id="HCON_00111530-00001">
    <property type="protein sequence ID" value="HCON_00111530-00001"/>
    <property type="gene ID" value="HCON_00111530"/>
</dbReference>
<sequence length="196" mass="21938">MCSPSQFTTLSAFSLYLVRSTWALICPIPSSSGVTIRNKTCPDFKADPTFIYCCTSKLPPATGIYKEKHSIYCCSLADFEKERQELATAELHNFIKQYLAVIIIGTLIAFGLTLTVTSLVCKRIRKCPLYQDRSMLSHSVQAATMYRPVDTIPPKGYEAPPPYECCAAPPPDQDGHEWNRILENEENVSRNLVPLP</sequence>
<evidence type="ECO:0000256" key="2">
    <source>
        <dbReference type="SAM" id="SignalP"/>
    </source>
</evidence>
<reference evidence="4" key="1">
    <citation type="submission" date="2020-12" db="UniProtKB">
        <authorList>
            <consortium name="WormBaseParasite"/>
        </authorList>
    </citation>
    <scope>IDENTIFICATION</scope>
    <source>
        <strain evidence="4">MHco3</strain>
    </source>
</reference>
<protein>
    <submittedName>
        <fullName evidence="4">Protein shisa-9</fullName>
    </submittedName>
</protein>
<feature type="signal peptide" evidence="2">
    <location>
        <begin position="1"/>
        <end position="23"/>
    </location>
</feature>
<evidence type="ECO:0000313" key="3">
    <source>
        <dbReference type="Proteomes" id="UP000025227"/>
    </source>
</evidence>
<keyword evidence="2" id="KW-0732">Signal</keyword>